<dbReference type="InterPro" id="IPR007480">
    <property type="entry name" value="DUF529"/>
</dbReference>
<dbReference type="OrthoDB" id="10445147at2759"/>
<dbReference type="AlphaFoldDB" id="A0A976MAF6"/>
<evidence type="ECO:0000313" key="2">
    <source>
        <dbReference type="EMBL" id="UKJ90653.1"/>
    </source>
</evidence>
<evidence type="ECO:0008006" key="4">
    <source>
        <dbReference type="Google" id="ProtNLM"/>
    </source>
</evidence>
<dbReference type="Proteomes" id="UP000244803">
    <property type="component" value="Chromosome 2"/>
</dbReference>
<dbReference type="EMBL" id="CP056068">
    <property type="protein sequence ID" value="UKJ90653.1"/>
    <property type="molecule type" value="Genomic_DNA"/>
</dbReference>
<protein>
    <recommendedName>
        <fullName evidence="4">6-Cys domain-containing protein</fullName>
    </recommendedName>
</protein>
<evidence type="ECO:0000256" key="1">
    <source>
        <dbReference type="SAM" id="SignalP"/>
    </source>
</evidence>
<evidence type="ECO:0000313" key="3">
    <source>
        <dbReference type="Proteomes" id="UP000244803"/>
    </source>
</evidence>
<dbReference type="Pfam" id="PF04385">
    <property type="entry name" value="FAINT"/>
    <property type="match status" value="1"/>
</dbReference>
<reference evidence="2" key="1">
    <citation type="submission" date="2022-07" db="EMBL/GenBank/DDBJ databases">
        <title>Evaluation of T. orientalis genome assembly methods using nanopore sequencing and analysis of variation between genomes.</title>
        <authorList>
            <person name="Yam J."/>
            <person name="Micallef M.L."/>
            <person name="Liu M."/>
            <person name="Djordjevic S.P."/>
            <person name="Bogema D.R."/>
            <person name="Jenkins C."/>
        </authorList>
    </citation>
    <scope>NUCLEOTIDE SEQUENCE</scope>
    <source>
        <strain evidence="2">Fish Creek</strain>
    </source>
</reference>
<sequence length="656" mass="75840">MSLSKLLICLVICLLETENRFVVSNTLIQIHDRGTQSINNQFQLITVDIKNCSTNSEVVCDYNTSDNSSTFTANPGYLINKVTKRDTVLWDAKDYNNVYSNRVFVGFNESLEPIFRVYFPGEPPKLSVPVPPKPLKPDLTKPTLITLDVKIKEPTNEILYEYDKRNQTHTFTPLPGFAIDRVVKGRNQMWKCEDGVYPEKVLIILDQGGDQVLRFQFPEPEHHTKGVEIITEGSKKPNDGSKIELIRVCRGRFHFIPKPGSKCIMVKCDGQVVDSYIMKNVEKDGMDFHMILKLHKIIDAHNQYCSDVIWKTGQPEQNDLEYLLLELDIKVKHTDQYVTYKKNPRTEREKFTCKPGYLVSKVVKSGDVITEVENEQYYDRVILYKDQAGNRSLRCLFPGQIDVDDPDEPLPNLESDAIDHKLAVVDIGDKYTTDEIQYERSPSNNYYTLTAKEGYLISKVTKRDQVLWDSKDYGNECGNRVYVGFNELGEKVFRVYFPKQAPILHSKLPELKLKPNEIVLDVLEFVKKRFDPKKSPERTIYNVIRVFNDLDYRFNPKIRCVRVTCGNVRVWDKGERRITCPTSVSYITDLDQVVVRDNKRGVTYQRAKGTMYYISTSHYADFYKPEYHPDYYPHEPDGLEKFSLIDPGESSQPPDL</sequence>
<accession>A0A976MAF6</accession>
<feature type="signal peptide" evidence="1">
    <location>
        <begin position="1"/>
        <end position="24"/>
    </location>
</feature>
<proteinExistence type="predicted"/>
<feature type="chain" id="PRO_5038115612" description="6-Cys domain-containing protein" evidence="1">
    <location>
        <begin position="25"/>
        <end position="656"/>
    </location>
</feature>
<keyword evidence="1" id="KW-0732">Signal</keyword>
<name>A0A976MAF6_THEOR</name>
<gene>
    <name evidence="2" type="ORF">MACJ_001587</name>
</gene>
<organism evidence="2 3">
    <name type="scientific">Theileria orientalis</name>
    <dbReference type="NCBI Taxonomy" id="68886"/>
    <lineage>
        <taxon>Eukaryota</taxon>
        <taxon>Sar</taxon>
        <taxon>Alveolata</taxon>
        <taxon>Apicomplexa</taxon>
        <taxon>Aconoidasida</taxon>
        <taxon>Piroplasmida</taxon>
        <taxon>Theileriidae</taxon>
        <taxon>Theileria</taxon>
    </lineage>
</organism>